<keyword evidence="2" id="KW-0288">FMN</keyword>
<dbReference type="CDD" id="cd00130">
    <property type="entry name" value="PAS"/>
    <property type="match status" value="1"/>
</dbReference>
<dbReference type="NCBIfam" id="TIGR00229">
    <property type="entry name" value="sensory_box"/>
    <property type="match status" value="1"/>
</dbReference>
<dbReference type="InterPro" id="IPR035965">
    <property type="entry name" value="PAS-like_dom_sf"/>
</dbReference>
<dbReference type="InterPro" id="IPR001610">
    <property type="entry name" value="PAC"/>
</dbReference>
<dbReference type="PATRIC" id="fig|1246626.3.peg.898"/>
<dbReference type="Proteomes" id="UP000027142">
    <property type="component" value="Chromosome"/>
</dbReference>
<keyword evidence="3" id="KW-0157">Chromophore</keyword>
<dbReference type="STRING" id="1246626.BleG1_0893"/>
<dbReference type="PANTHER" id="PTHR47429:SF2">
    <property type="entry name" value="PROTEIN TWIN LOV 1"/>
    <property type="match status" value="1"/>
</dbReference>
<dbReference type="SUPFAM" id="SSF52091">
    <property type="entry name" value="SpoIIaa-like"/>
    <property type="match status" value="1"/>
</dbReference>
<evidence type="ECO:0000256" key="2">
    <source>
        <dbReference type="ARBA" id="ARBA00022643"/>
    </source>
</evidence>
<dbReference type="CDD" id="cd07041">
    <property type="entry name" value="STAS_RsbR_RsbS_like"/>
    <property type="match status" value="1"/>
</dbReference>
<evidence type="ECO:0000256" key="1">
    <source>
        <dbReference type="ARBA" id="ARBA00022630"/>
    </source>
</evidence>
<dbReference type="EMBL" id="CP003923">
    <property type="protein sequence ID" value="AIC93501.1"/>
    <property type="molecule type" value="Genomic_DNA"/>
</dbReference>
<dbReference type="SMART" id="SM00086">
    <property type="entry name" value="PAC"/>
    <property type="match status" value="1"/>
</dbReference>
<dbReference type="InterPro" id="IPR000700">
    <property type="entry name" value="PAS-assoc_C"/>
</dbReference>
<dbReference type="SMART" id="SM00091">
    <property type="entry name" value="PAS"/>
    <property type="match status" value="1"/>
</dbReference>
<keyword evidence="8" id="KW-1185">Reference proteome</keyword>
<dbReference type="PANTHER" id="PTHR47429">
    <property type="entry name" value="PROTEIN TWIN LOV 1"/>
    <property type="match status" value="1"/>
</dbReference>
<dbReference type="PROSITE" id="PS50113">
    <property type="entry name" value="PAC"/>
    <property type="match status" value="1"/>
</dbReference>
<dbReference type="Gene3D" id="3.30.750.24">
    <property type="entry name" value="STAS domain"/>
    <property type="match status" value="1"/>
</dbReference>
<gene>
    <name evidence="7" type="ORF">BleG1_0893</name>
</gene>
<dbReference type="PROSITE" id="PS50112">
    <property type="entry name" value="PAS"/>
    <property type="match status" value="1"/>
</dbReference>
<dbReference type="PROSITE" id="PS50801">
    <property type="entry name" value="STAS"/>
    <property type="match status" value="1"/>
</dbReference>
<dbReference type="OrthoDB" id="9812260at2"/>
<keyword evidence="1" id="KW-0285">Flavoprotein</keyword>
<name>A0A060LQD9_9BACI</name>
<dbReference type="RefSeq" id="WP_038477656.1">
    <property type="nucleotide sequence ID" value="NZ_CP003923.1"/>
</dbReference>
<reference evidence="7 8" key="1">
    <citation type="journal article" date="2014" name="Gene">
        <title>A comparative genomic analysis of the alkalitolerant soil bacterium Bacillus lehensis G1.</title>
        <authorList>
            <person name="Noor Y.M."/>
            <person name="Samsulrizal N.H."/>
            <person name="Jema'on N.A."/>
            <person name="Low K.O."/>
            <person name="Ramli A.N."/>
            <person name="Alias N.I."/>
            <person name="Damis S.I."/>
            <person name="Fuzi S.F."/>
            <person name="Isa M.N."/>
            <person name="Murad A.M."/>
            <person name="Raih M.F."/>
            <person name="Bakar F.D."/>
            <person name="Najimudin N."/>
            <person name="Mahadi N.M."/>
            <person name="Illias R.M."/>
        </authorList>
    </citation>
    <scope>NUCLEOTIDE SEQUENCE [LARGE SCALE GENOMIC DNA]</scope>
    <source>
        <strain evidence="7 8">G1</strain>
    </source>
</reference>
<evidence type="ECO:0000259" key="5">
    <source>
        <dbReference type="PROSITE" id="PS50113"/>
    </source>
</evidence>
<accession>A0A060LQD9</accession>
<dbReference type="InterPro" id="IPR002645">
    <property type="entry name" value="STAS_dom"/>
</dbReference>
<evidence type="ECO:0000259" key="6">
    <source>
        <dbReference type="PROSITE" id="PS50801"/>
    </source>
</evidence>
<protein>
    <submittedName>
        <fullName evidence="7">PAS domain protein</fullName>
    </submittedName>
</protein>
<feature type="domain" description="PAC" evidence="5">
    <location>
        <begin position="81"/>
        <end position="135"/>
    </location>
</feature>
<dbReference type="HOGENOM" id="CLU_080905_0_0_9"/>
<dbReference type="InterPro" id="IPR036513">
    <property type="entry name" value="STAS_dom_sf"/>
</dbReference>
<dbReference type="InterPro" id="IPR000014">
    <property type="entry name" value="PAS"/>
</dbReference>
<dbReference type="eggNOG" id="COG1366">
    <property type="taxonomic scope" value="Bacteria"/>
</dbReference>
<evidence type="ECO:0000313" key="7">
    <source>
        <dbReference type="EMBL" id="AIC93501.1"/>
    </source>
</evidence>
<sequence>MDHLFNKSQLLTRLLDRTKVGVLVTDPSQKDNPIVYSNQGFTDMTGYEEADVLGTNCRFLQGEETDQEKVNQIRTAIDNEESISVEIINYRKDGSYFWNELNIECVTLDRPDVKYFIGIQKDVTVQKEVELNYFESVQRIDTISTPIVPLVNGIAVIPLVGEFGKARFDHMFETVTKEISEQDLSTLIVDVSGLEEFDEYVVEGIFRLRDIIQLVGTDTILTGMSPILAKQSVGLQETTLKGMKTASSVKSFLRHYFNQT</sequence>
<dbReference type="Pfam" id="PF13426">
    <property type="entry name" value="PAS_9"/>
    <property type="match status" value="1"/>
</dbReference>
<feature type="domain" description="PAS" evidence="4">
    <location>
        <begin position="7"/>
        <end position="80"/>
    </location>
</feature>
<dbReference type="Gene3D" id="3.30.450.20">
    <property type="entry name" value="PAS domain"/>
    <property type="match status" value="1"/>
</dbReference>
<dbReference type="SUPFAM" id="SSF55785">
    <property type="entry name" value="PYP-like sensor domain (PAS domain)"/>
    <property type="match status" value="1"/>
</dbReference>
<dbReference type="AlphaFoldDB" id="A0A060LQD9"/>
<dbReference type="Pfam" id="PF01740">
    <property type="entry name" value="STAS"/>
    <property type="match status" value="1"/>
</dbReference>
<evidence type="ECO:0000256" key="3">
    <source>
        <dbReference type="ARBA" id="ARBA00022991"/>
    </source>
</evidence>
<evidence type="ECO:0000313" key="8">
    <source>
        <dbReference type="Proteomes" id="UP000027142"/>
    </source>
</evidence>
<evidence type="ECO:0000259" key="4">
    <source>
        <dbReference type="PROSITE" id="PS50112"/>
    </source>
</evidence>
<feature type="domain" description="STAS" evidence="6">
    <location>
        <begin position="144"/>
        <end position="230"/>
    </location>
</feature>
<organism evidence="7 8">
    <name type="scientific">Shouchella lehensis G1</name>
    <dbReference type="NCBI Taxonomy" id="1246626"/>
    <lineage>
        <taxon>Bacteria</taxon>
        <taxon>Bacillati</taxon>
        <taxon>Bacillota</taxon>
        <taxon>Bacilli</taxon>
        <taxon>Bacillales</taxon>
        <taxon>Bacillaceae</taxon>
        <taxon>Shouchella</taxon>
    </lineage>
</organism>
<dbReference type="KEGG" id="ble:BleG1_0893"/>
<proteinExistence type="predicted"/>